<feature type="region of interest" description="Disordered" evidence="2">
    <location>
        <begin position="523"/>
        <end position="614"/>
    </location>
</feature>
<feature type="region of interest" description="Disordered" evidence="2">
    <location>
        <begin position="353"/>
        <end position="378"/>
    </location>
</feature>
<feature type="region of interest" description="Disordered" evidence="2">
    <location>
        <begin position="856"/>
        <end position="882"/>
    </location>
</feature>
<feature type="compositionally biased region" description="Basic and acidic residues" evidence="2">
    <location>
        <begin position="530"/>
        <end position="543"/>
    </location>
</feature>
<accession>A0A0C3PKE2</accession>
<dbReference type="OrthoDB" id="2642960at2759"/>
<sequence length="933" mass="102384">MSPRSNPLTRMRGRSSTDEKHIPPSYTCSECHSSNGTASSITTRPRSTIQRLLATAVGRSPRATEHFTSAKRKWSFATRFMPSGPDTFYLSAAQETQGNSTEHSRFANEELTLQFGKISVCDTHPQVTGLQGPPLSESWVTTTIQGTALPDPNPTLVPVTTERECTQIVYPNALSSEIYQLYPPVDFFANCNGILAGQSYFPDLDTEMDDIDIAMGVDYNPVSVNDSQATALPIITYAAPSQPPFPTQSFFNAGGNHDGHTDGSIRNGSNLFHFTSSQHFIPIDSSQPCDGPSDTEDDGGVFVAPDNVPSRSPLELPPAVVLEENEDDAPCPPQEAISPLAATCRASLIPSQHQPAVYKQGPDEADTDVDTEGEDEPRQTFELEATEPFEEGEDKPLAAFLCFDQGIPAGLLEDFLRTPALPSQRTSLSIEHDSQGLKSFVSERTSFRQEGQEELAVLHAEAERLLESLERKLRNSPQIPQQIMPSTTDDNESAKLFERETTEPLEDGEDQIPTAFLSCEQCTDTQSSAVHEDRLEPFERETTEPLEEGEDQTPLVFLSYEQRTTGDNSVDAHSPIHGSADDENEPDQSFARESTKPPEGGEDKPPSTSMTPGTILGQRMVTQSTVSSTSPNQILFAPIQSQPELQPSYNTPRGNRRLVLNKHGRPIRPLSREKLKRTLGGAPCDLSSLTNTTAWAPSGADTGYDGDEREDRKDPSKRARCDVSKVPVADRGGNKQPRFGGSGRAHFHNAVARFATRSQGPVAPRRPILRRTDDETQLSASPSINISFITPSPSSAVGAAIQLHSPPPSTPPPRTKARSSITPRISKPVEMMTRSDSDISPPRRFTHLLVDELDRKHRRTPHHPSTEATGGGAVRHTRRSHREDWIHARRRRCCPTDDSILRFSNEPKKQKRKGPLSGIGVRFKLPDVEPVGA</sequence>
<dbReference type="EMBL" id="KN831956">
    <property type="protein sequence ID" value="KIO08699.1"/>
    <property type="molecule type" value="Genomic_DNA"/>
</dbReference>
<keyword evidence="1" id="KW-0175">Coiled coil</keyword>
<proteinExistence type="predicted"/>
<organism evidence="3 4">
    <name type="scientific">Pisolithus tinctorius Marx 270</name>
    <dbReference type="NCBI Taxonomy" id="870435"/>
    <lineage>
        <taxon>Eukaryota</taxon>
        <taxon>Fungi</taxon>
        <taxon>Dikarya</taxon>
        <taxon>Basidiomycota</taxon>
        <taxon>Agaricomycotina</taxon>
        <taxon>Agaricomycetes</taxon>
        <taxon>Agaricomycetidae</taxon>
        <taxon>Boletales</taxon>
        <taxon>Sclerodermatineae</taxon>
        <taxon>Pisolithaceae</taxon>
        <taxon>Pisolithus</taxon>
    </lineage>
</organism>
<name>A0A0C3PKE2_PISTI</name>
<dbReference type="Proteomes" id="UP000054217">
    <property type="component" value="Unassembled WGS sequence"/>
</dbReference>
<evidence type="ECO:0000256" key="1">
    <source>
        <dbReference type="SAM" id="Coils"/>
    </source>
</evidence>
<feature type="compositionally biased region" description="Basic and acidic residues" evidence="2">
    <location>
        <begin position="593"/>
        <end position="605"/>
    </location>
</feature>
<feature type="region of interest" description="Disordered" evidence="2">
    <location>
        <begin position="696"/>
        <end position="744"/>
    </location>
</feature>
<evidence type="ECO:0000313" key="4">
    <source>
        <dbReference type="Proteomes" id="UP000054217"/>
    </source>
</evidence>
<reference evidence="4" key="2">
    <citation type="submission" date="2015-01" db="EMBL/GenBank/DDBJ databases">
        <title>Evolutionary Origins and Diversification of the Mycorrhizal Mutualists.</title>
        <authorList>
            <consortium name="DOE Joint Genome Institute"/>
            <consortium name="Mycorrhizal Genomics Consortium"/>
            <person name="Kohler A."/>
            <person name="Kuo A."/>
            <person name="Nagy L.G."/>
            <person name="Floudas D."/>
            <person name="Copeland A."/>
            <person name="Barry K.W."/>
            <person name="Cichocki N."/>
            <person name="Veneault-Fourrey C."/>
            <person name="LaButti K."/>
            <person name="Lindquist E.A."/>
            <person name="Lipzen A."/>
            <person name="Lundell T."/>
            <person name="Morin E."/>
            <person name="Murat C."/>
            <person name="Riley R."/>
            <person name="Ohm R."/>
            <person name="Sun H."/>
            <person name="Tunlid A."/>
            <person name="Henrissat B."/>
            <person name="Grigoriev I.V."/>
            <person name="Hibbett D.S."/>
            <person name="Martin F."/>
        </authorList>
    </citation>
    <scope>NUCLEOTIDE SEQUENCE [LARGE SCALE GENOMIC DNA]</scope>
    <source>
        <strain evidence="4">Marx 270</strain>
    </source>
</reference>
<feature type="region of interest" description="Disordered" evidence="2">
    <location>
        <begin position="1"/>
        <end position="45"/>
    </location>
</feature>
<feature type="compositionally biased region" description="Basic and acidic residues" evidence="2">
    <location>
        <begin position="709"/>
        <end position="723"/>
    </location>
</feature>
<gene>
    <name evidence="3" type="ORF">M404DRAFT_22553</name>
</gene>
<feature type="coiled-coil region" evidence="1">
    <location>
        <begin position="448"/>
        <end position="475"/>
    </location>
</feature>
<protein>
    <submittedName>
        <fullName evidence="3">Uncharacterized protein</fullName>
    </submittedName>
</protein>
<dbReference type="InParanoid" id="A0A0C3PKE2"/>
<evidence type="ECO:0000256" key="2">
    <source>
        <dbReference type="SAM" id="MobiDB-lite"/>
    </source>
</evidence>
<feature type="compositionally biased region" description="Acidic residues" evidence="2">
    <location>
        <begin position="363"/>
        <end position="375"/>
    </location>
</feature>
<feature type="region of interest" description="Disordered" evidence="2">
    <location>
        <begin position="898"/>
        <end position="933"/>
    </location>
</feature>
<dbReference type="HOGENOM" id="CLU_313765_0_0_1"/>
<feature type="region of interest" description="Disordered" evidence="2">
    <location>
        <begin position="282"/>
        <end position="313"/>
    </location>
</feature>
<keyword evidence="4" id="KW-1185">Reference proteome</keyword>
<feature type="compositionally biased region" description="Polar residues" evidence="2">
    <location>
        <begin position="26"/>
        <end position="45"/>
    </location>
</feature>
<dbReference type="AlphaFoldDB" id="A0A0C3PKE2"/>
<reference evidence="3 4" key="1">
    <citation type="submission" date="2014-04" db="EMBL/GenBank/DDBJ databases">
        <authorList>
            <consortium name="DOE Joint Genome Institute"/>
            <person name="Kuo A."/>
            <person name="Kohler A."/>
            <person name="Costa M.D."/>
            <person name="Nagy L.G."/>
            <person name="Floudas D."/>
            <person name="Copeland A."/>
            <person name="Barry K.W."/>
            <person name="Cichocki N."/>
            <person name="Veneault-Fourrey C."/>
            <person name="LaButti K."/>
            <person name="Lindquist E.A."/>
            <person name="Lipzen A."/>
            <person name="Lundell T."/>
            <person name="Morin E."/>
            <person name="Murat C."/>
            <person name="Sun H."/>
            <person name="Tunlid A."/>
            <person name="Henrissat B."/>
            <person name="Grigoriev I.V."/>
            <person name="Hibbett D.S."/>
            <person name="Martin F."/>
            <person name="Nordberg H.P."/>
            <person name="Cantor M.N."/>
            <person name="Hua S.X."/>
        </authorList>
    </citation>
    <scope>NUCLEOTIDE SEQUENCE [LARGE SCALE GENOMIC DNA]</scope>
    <source>
        <strain evidence="3 4">Marx 270</strain>
    </source>
</reference>
<evidence type="ECO:0000313" key="3">
    <source>
        <dbReference type="EMBL" id="KIO08699.1"/>
    </source>
</evidence>